<dbReference type="CDD" id="cd07249">
    <property type="entry name" value="MMCE"/>
    <property type="match status" value="1"/>
</dbReference>
<dbReference type="PROSITE" id="PS51819">
    <property type="entry name" value="VOC"/>
    <property type="match status" value="1"/>
</dbReference>
<comment type="similarity">
    <text evidence="1">Belongs to the methylmalonyl-CoA epimerase family.</text>
</comment>
<protein>
    <submittedName>
        <fullName evidence="4">Methylmalonyl-CoA epimerase</fullName>
    </submittedName>
</protein>
<evidence type="ECO:0000256" key="2">
    <source>
        <dbReference type="ARBA" id="ARBA00022723"/>
    </source>
</evidence>
<reference evidence="4 5" key="1">
    <citation type="submission" date="2017-06" db="EMBL/GenBank/DDBJ databases">
        <authorList>
            <person name="Varghese N."/>
            <person name="Submissions S."/>
        </authorList>
    </citation>
    <scope>NUCLEOTIDE SEQUENCE [LARGE SCALE GENOMIC DNA]</scope>
    <source>
        <strain evidence="4 5">DSM 19840</strain>
    </source>
</reference>
<dbReference type="RefSeq" id="WP_089261192.1">
    <property type="nucleotide sequence ID" value="NZ_FZNV01000003.1"/>
</dbReference>
<accession>A0ABY1SJ15</accession>
<dbReference type="NCBIfam" id="TIGR03081">
    <property type="entry name" value="metmalonyl_epim"/>
    <property type="match status" value="1"/>
</dbReference>
<dbReference type="Gene3D" id="3.10.180.10">
    <property type="entry name" value="2,3-Dihydroxybiphenyl 1,2-Dioxygenase, domain 1"/>
    <property type="match status" value="1"/>
</dbReference>
<comment type="caution">
    <text evidence="4">The sequence shown here is derived from an EMBL/GenBank/DDBJ whole genome shotgun (WGS) entry which is preliminary data.</text>
</comment>
<dbReference type="InterPro" id="IPR051785">
    <property type="entry name" value="MMCE/EMCE_epimerase"/>
</dbReference>
<sequence length="134" mass="14965">MKKIEHLGIAVHNMQDSNKLFEKLLGVAPYKQEEVASEGVMTSFFQNGPNKIELLAATDPTGPIAKFLEKKGEGIHHVAFEVDDIKAEMERLKHEGFTLLNEKPKKGADNKWVAFVHPKSANGVLVELCQEIKE</sequence>
<name>A0ABY1SJ15_9FLAO</name>
<evidence type="ECO:0000313" key="4">
    <source>
        <dbReference type="EMBL" id="SNR60591.1"/>
    </source>
</evidence>
<dbReference type="InterPro" id="IPR017515">
    <property type="entry name" value="MeMalonyl-CoA_epimerase"/>
</dbReference>
<dbReference type="EMBL" id="FZNV01000003">
    <property type="protein sequence ID" value="SNR60591.1"/>
    <property type="molecule type" value="Genomic_DNA"/>
</dbReference>
<evidence type="ECO:0000256" key="1">
    <source>
        <dbReference type="ARBA" id="ARBA00009308"/>
    </source>
</evidence>
<feature type="domain" description="VOC" evidence="3">
    <location>
        <begin position="3"/>
        <end position="131"/>
    </location>
</feature>
<organism evidence="4 5">
    <name type="scientific">Maribacter sedimenticola</name>
    <dbReference type="NCBI Taxonomy" id="228956"/>
    <lineage>
        <taxon>Bacteria</taxon>
        <taxon>Pseudomonadati</taxon>
        <taxon>Bacteroidota</taxon>
        <taxon>Flavobacteriia</taxon>
        <taxon>Flavobacteriales</taxon>
        <taxon>Flavobacteriaceae</taxon>
        <taxon>Maribacter</taxon>
    </lineage>
</organism>
<proteinExistence type="inferred from homology"/>
<dbReference type="PANTHER" id="PTHR43048:SF3">
    <property type="entry name" value="METHYLMALONYL-COA EPIMERASE, MITOCHONDRIAL"/>
    <property type="match status" value="1"/>
</dbReference>
<dbReference type="Proteomes" id="UP000198337">
    <property type="component" value="Unassembled WGS sequence"/>
</dbReference>
<dbReference type="SUPFAM" id="SSF54593">
    <property type="entry name" value="Glyoxalase/Bleomycin resistance protein/Dihydroxybiphenyl dioxygenase"/>
    <property type="match status" value="1"/>
</dbReference>
<evidence type="ECO:0000313" key="5">
    <source>
        <dbReference type="Proteomes" id="UP000198337"/>
    </source>
</evidence>
<keyword evidence="5" id="KW-1185">Reference proteome</keyword>
<keyword evidence="2" id="KW-0479">Metal-binding</keyword>
<dbReference type="Pfam" id="PF13669">
    <property type="entry name" value="Glyoxalase_4"/>
    <property type="match status" value="1"/>
</dbReference>
<dbReference type="InterPro" id="IPR029068">
    <property type="entry name" value="Glyas_Bleomycin-R_OHBP_Dase"/>
</dbReference>
<dbReference type="PANTHER" id="PTHR43048">
    <property type="entry name" value="METHYLMALONYL-COA EPIMERASE"/>
    <property type="match status" value="1"/>
</dbReference>
<gene>
    <name evidence="4" type="ORF">SAMN04488009_2780</name>
</gene>
<evidence type="ECO:0000259" key="3">
    <source>
        <dbReference type="PROSITE" id="PS51819"/>
    </source>
</evidence>
<dbReference type="InterPro" id="IPR037523">
    <property type="entry name" value="VOC_core"/>
</dbReference>